<keyword evidence="3" id="KW-0804">Transcription</keyword>
<dbReference type="Gene3D" id="2.60.120.10">
    <property type="entry name" value="Jelly Rolls"/>
    <property type="match status" value="1"/>
</dbReference>
<dbReference type="Pfam" id="PF12833">
    <property type="entry name" value="HTH_18"/>
    <property type="match status" value="1"/>
</dbReference>
<reference evidence="6" key="1">
    <citation type="submission" date="2022-06" db="EMBL/GenBank/DDBJ databases">
        <title>Vallitalea longa sp. nov., an anaerobic bacterium isolated from marine sediment.</title>
        <authorList>
            <person name="Hirano S."/>
            <person name="Terahara T."/>
            <person name="Mori K."/>
            <person name="Hamada M."/>
            <person name="Matsumoto R."/>
            <person name="Kobayashi T."/>
        </authorList>
    </citation>
    <scope>NUCLEOTIDE SEQUENCE</scope>
    <source>
        <strain evidence="6">SH18-1</strain>
    </source>
</reference>
<evidence type="ECO:0000259" key="5">
    <source>
        <dbReference type="PROSITE" id="PS01124"/>
    </source>
</evidence>
<dbReference type="InterPro" id="IPR037923">
    <property type="entry name" value="HTH-like"/>
</dbReference>
<comment type="caution">
    <text evidence="6">The sequence shown here is derived from an EMBL/GenBank/DDBJ whole genome shotgun (WGS) entry which is preliminary data.</text>
</comment>
<feature type="coiled-coil region" evidence="4">
    <location>
        <begin position="3"/>
        <end position="33"/>
    </location>
</feature>
<evidence type="ECO:0000256" key="3">
    <source>
        <dbReference type="ARBA" id="ARBA00023163"/>
    </source>
</evidence>
<evidence type="ECO:0000313" key="6">
    <source>
        <dbReference type="EMBL" id="GKX28148.1"/>
    </source>
</evidence>
<dbReference type="EMBL" id="BRLB01000001">
    <property type="protein sequence ID" value="GKX28148.1"/>
    <property type="molecule type" value="Genomic_DNA"/>
</dbReference>
<dbReference type="PRINTS" id="PR00032">
    <property type="entry name" value="HTHARAC"/>
</dbReference>
<evidence type="ECO:0000313" key="7">
    <source>
        <dbReference type="Proteomes" id="UP001144256"/>
    </source>
</evidence>
<dbReference type="InterPro" id="IPR009057">
    <property type="entry name" value="Homeodomain-like_sf"/>
</dbReference>
<dbReference type="GO" id="GO:0043565">
    <property type="term" value="F:sequence-specific DNA binding"/>
    <property type="evidence" value="ECO:0007669"/>
    <property type="project" value="InterPro"/>
</dbReference>
<gene>
    <name evidence="6" type="ORF">SH1V18_06280</name>
</gene>
<evidence type="ECO:0000256" key="2">
    <source>
        <dbReference type="ARBA" id="ARBA00023125"/>
    </source>
</evidence>
<dbReference type="SMART" id="SM00342">
    <property type="entry name" value="HTH_ARAC"/>
    <property type="match status" value="1"/>
</dbReference>
<name>A0A9W5Y9A6_9FIRM</name>
<organism evidence="6 7">
    <name type="scientific">Vallitalea longa</name>
    <dbReference type="NCBI Taxonomy" id="2936439"/>
    <lineage>
        <taxon>Bacteria</taxon>
        <taxon>Bacillati</taxon>
        <taxon>Bacillota</taxon>
        <taxon>Clostridia</taxon>
        <taxon>Lachnospirales</taxon>
        <taxon>Vallitaleaceae</taxon>
        <taxon>Vallitalea</taxon>
    </lineage>
</organism>
<proteinExistence type="predicted"/>
<protein>
    <submittedName>
        <fullName evidence="6">AraC family transcriptional regulator</fullName>
    </submittedName>
</protein>
<dbReference type="AlphaFoldDB" id="A0A9W5Y9A6"/>
<dbReference type="PANTHER" id="PTHR43280:SF28">
    <property type="entry name" value="HTH-TYPE TRANSCRIPTIONAL ACTIVATOR RHAS"/>
    <property type="match status" value="1"/>
</dbReference>
<feature type="domain" description="HTH araC/xylS-type" evidence="5">
    <location>
        <begin position="235"/>
        <end position="332"/>
    </location>
</feature>
<dbReference type="GO" id="GO:0003700">
    <property type="term" value="F:DNA-binding transcription factor activity"/>
    <property type="evidence" value="ECO:0007669"/>
    <property type="project" value="InterPro"/>
</dbReference>
<keyword evidence="4" id="KW-0175">Coiled coil</keyword>
<dbReference type="PROSITE" id="PS01124">
    <property type="entry name" value="HTH_ARAC_FAMILY_2"/>
    <property type="match status" value="1"/>
</dbReference>
<keyword evidence="1" id="KW-0805">Transcription regulation</keyword>
<keyword evidence="2" id="KW-0238">DNA-binding</keyword>
<sequence length="332" mass="39807">MKIKELDDKLRNLNKIEIQLQNLLQNKSQKEYNTLLKEFFSSKKDMDEWIINSDKIVEDDRLLSIHKHDRFIEFPKHKHDYLEMIFVYSGEINQKVEKDEINVKKGEILILDMNVSHSIDFADENDIGINILMKKEFFDWIFLSRIAYNNIISDFIVKALYEKKEFKQYLHFKTSDNNKIWDIMCNILCEYYEPKIGMEVAIRSYVVLLFNELLRDYKRHLSNNFAKKVETNVAIKIMDYINNNYKECNIKDMAEYFNFNPDYMGKLVKQITGKTYKTLIKEKKMDQAMYLLNNSNLAIMDIVNEVGYSNVSYFYKQFKIRTGVTPDEYRNK</sequence>
<dbReference type="SUPFAM" id="SSF46689">
    <property type="entry name" value="Homeodomain-like"/>
    <property type="match status" value="1"/>
</dbReference>
<dbReference type="SUPFAM" id="SSF51215">
    <property type="entry name" value="Regulatory protein AraC"/>
    <property type="match status" value="1"/>
</dbReference>
<dbReference type="PANTHER" id="PTHR43280">
    <property type="entry name" value="ARAC-FAMILY TRANSCRIPTIONAL REGULATOR"/>
    <property type="match status" value="1"/>
</dbReference>
<dbReference type="InterPro" id="IPR014710">
    <property type="entry name" value="RmlC-like_jellyroll"/>
</dbReference>
<accession>A0A9W5Y9A6</accession>
<keyword evidence="7" id="KW-1185">Reference proteome</keyword>
<dbReference type="Proteomes" id="UP001144256">
    <property type="component" value="Unassembled WGS sequence"/>
</dbReference>
<dbReference type="Gene3D" id="1.10.10.60">
    <property type="entry name" value="Homeodomain-like"/>
    <property type="match status" value="2"/>
</dbReference>
<dbReference type="RefSeq" id="WP_281812154.1">
    <property type="nucleotide sequence ID" value="NZ_BRLB01000001.1"/>
</dbReference>
<evidence type="ECO:0000256" key="1">
    <source>
        <dbReference type="ARBA" id="ARBA00023015"/>
    </source>
</evidence>
<dbReference type="InterPro" id="IPR020449">
    <property type="entry name" value="Tscrpt_reg_AraC-type_HTH"/>
</dbReference>
<evidence type="ECO:0000256" key="4">
    <source>
        <dbReference type="SAM" id="Coils"/>
    </source>
</evidence>
<dbReference type="InterPro" id="IPR018060">
    <property type="entry name" value="HTH_AraC"/>
</dbReference>